<dbReference type="InterPro" id="IPR035965">
    <property type="entry name" value="PAS-like_dom_sf"/>
</dbReference>
<evidence type="ECO:0000313" key="4">
    <source>
        <dbReference type="EMBL" id="TDD50190.1"/>
    </source>
</evidence>
<dbReference type="InterPro" id="IPR035919">
    <property type="entry name" value="EAL_sf"/>
</dbReference>
<protein>
    <submittedName>
        <fullName evidence="4">Phosphodiesterase</fullName>
    </submittedName>
</protein>
<dbReference type="InterPro" id="IPR029787">
    <property type="entry name" value="Nucleotide_cyclase"/>
</dbReference>
<dbReference type="Pfam" id="PF00990">
    <property type="entry name" value="GGDEF"/>
    <property type="match status" value="1"/>
</dbReference>
<dbReference type="SUPFAM" id="SSF55073">
    <property type="entry name" value="Nucleotide cyclase"/>
    <property type="match status" value="1"/>
</dbReference>
<dbReference type="SMART" id="SM00091">
    <property type="entry name" value="PAS"/>
    <property type="match status" value="2"/>
</dbReference>
<dbReference type="InterPro" id="IPR052155">
    <property type="entry name" value="Biofilm_reg_signaling"/>
</dbReference>
<gene>
    <name evidence="4" type="ORF">E1288_18205</name>
</gene>
<dbReference type="Pfam" id="PF08448">
    <property type="entry name" value="PAS_4"/>
    <property type="match status" value="1"/>
</dbReference>
<feature type="domain" description="GGDEF" evidence="3">
    <location>
        <begin position="298"/>
        <end position="429"/>
    </location>
</feature>
<dbReference type="InterPro" id="IPR043128">
    <property type="entry name" value="Rev_trsase/Diguanyl_cyclase"/>
</dbReference>
<evidence type="ECO:0000259" key="3">
    <source>
        <dbReference type="PROSITE" id="PS50887"/>
    </source>
</evidence>
<evidence type="ECO:0000259" key="1">
    <source>
        <dbReference type="PROSITE" id="PS50112"/>
    </source>
</evidence>
<feature type="domain" description="PAS" evidence="1">
    <location>
        <begin position="37"/>
        <end position="94"/>
    </location>
</feature>
<dbReference type="CDD" id="cd00130">
    <property type="entry name" value="PAS"/>
    <property type="match status" value="2"/>
</dbReference>
<organism evidence="4 5">
    <name type="scientific">Saccharopolyspora elongata</name>
    <dbReference type="NCBI Taxonomy" id="2530387"/>
    <lineage>
        <taxon>Bacteria</taxon>
        <taxon>Bacillati</taxon>
        <taxon>Actinomycetota</taxon>
        <taxon>Actinomycetes</taxon>
        <taxon>Pseudonocardiales</taxon>
        <taxon>Pseudonocardiaceae</taxon>
        <taxon>Saccharopolyspora</taxon>
    </lineage>
</organism>
<keyword evidence="5" id="KW-1185">Reference proteome</keyword>
<dbReference type="PANTHER" id="PTHR44757:SF2">
    <property type="entry name" value="BIOFILM ARCHITECTURE MAINTENANCE PROTEIN MBAA"/>
    <property type="match status" value="1"/>
</dbReference>
<dbReference type="Gene3D" id="3.20.20.450">
    <property type="entry name" value="EAL domain"/>
    <property type="match status" value="1"/>
</dbReference>
<accession>A0A4R4YYV9</accession>
<dbReference type="SMART" id="SM00086">
    <property type="entry name" value="PAC"/>
    <property type="match status" value="2"/>
</dbReference>
<dbReference type="NCBIfam" id="TIGR00254">
    <property type="entry name" value="GGDEF"/>
    <property type="match status" value="1"/>
</dbReference>
<sequence>MDVVGDRPDSGIRRPGAALLGDPLIGDLVADLREYAIFALDADGRVSSWSAGARRVKGYDSEEVIGRHFSVFYPPEQVESGYPDWELGQAMARGFFIDRGWRLRKGGTRFWAHVVITAQRAPDGSLEGFIKVVRDETEAHAQRQRSERRFTDLFELAPVGIALLDQDERILDANGALCDLLGDRLHGKSAADLMHPSDSRAGLISSPAGPAELDQQPAAPRVLARADGRPVFCDVRCAASVHDDGNRFWLAVFQDVTEQVRHAETLHFQATHDQTTGLLNRQGVNELLTPVLAGGGTDRAAVLFCDLDNFKRVNDSLGHDAGDELLLALAQRLTTELPPCCTPARLYGDEFLVVCSDVPGCGGIDALTTNVSDILSAAIPLQDRLVSITASIGAVAVQDGATIDEIISAADAAMFDAKRGHGRLTRTAPTTGGAQLTLEEELRDALRHDGLRLHYQPIVARDRSIVLAEALVRWPHPDLGPLAPDVILPVAEKGGLLPELDRWVLRTALGEATTWKSHDGHPVGVTVNVSGLRPDAPDFADEISAAISETGIAPDRVVVEMVETSLVDLPSKPRRTMSDLARTGVRFAMDDFGTGYSSLARLKDLPTQIVKLDQRFVTGMGTDPADLGIVRAVVELARAMRRTCIAEGVENITQRRLLEGLGVDACQGFLFSRPLPAPEFRALIGAPGPELR</sequence>
<evidence type="ECO:0000259" key="2">
    <source>
        <dbReference type="PROSITE" id="PS50883"/>
    </source>
</evidence>
<proteinExistence type="predicted"/>
<dbReference type="CDD" id="cd01948">
    <property type="entry name" value="EAL"/>
    <property type="match status" value="1"/>
</dbReference>
<dbReference type="OrthoDB" id="23692at2"/>
<dbReference type="InterPro" id="IPR000014">
    <property type="entry name" value="PAS"/>
</dbReference>
<reference evidence="4 5" key="1">
    <citation type="submission" date="2019-03" db="EMBL/GenBank/DDBJ databases">
        <title>Draft genome sequences of novel Actinobacteria.</title>
        <authorList>
            <person name="Sahin N."/>
            <person name="Ay H."/>
            <person name="Saygin H."/>
        </authorList>
    </citation>
    <scope>NUCLEOTIDE SEQUENCE [LARGE SCALE GENOMIC DNA]</scope>
    <source>
        <strain evidence="4 5">7K502</strain>
    </source>
</reference>
<dbReference type="CDD" id="cd01949">
    <property type="entry name" value="GGDEF"/>
    <property type="match status" value="1"/>
</dbReference>
<dbReference type="PANTHER" id="PTHR44757">
    <property type="entry name" value="DIGUANYLATE CYCLASE DGCP"/>
    <property type="match status" value="1"/>
</dbReference>
<feature type="domain" description="PAS" evidence="1">
    <location>
        <begin position="146"/>
        <end position="182"/>
    </location>
</feature>
<dbReference type="EMBL" id="SMKW01000022">
    <property type="protein sequence ID" value="TDD50190.1"/>
    <property type="molecule type" value="Genomic_DNA"/>
</dbReference>
<dbReference type="Gene3D" id="3.30.450.20">
    <property type="entry name" value="PAS domain"/>
    <property type="match status" value="2"/>
</dbReference>
<name>A0A4R4YYV9_9PSEU</name>
<evidence type="ECO:0000313" key="5">
    <source>
        <dbReference type="Proteomes" id="UP000294947"/>
    </source>
</evidence>
<dbReference type="SUPFAM" id="SSF55785">
    <property type="entry name" value="PYP-like sensor domain (PAS domain)"/>
    <property type="match status" value="2"/>
</dbReference>
<dbReference type="InterPro" id="IPR000160">
    <property type="entry name" value="GGDEF_dom"/>
</dbReference>
<dbReference type="InterPro" id="IPR001633">
    <property type="entry name" value="EAL_dom"/>
</dbReference>
<dbReference type="InterPro" id="IPR001610">
    <property type="entry name" value="PAC"/>
</dbReference>
<dbReference type="SMART" id="SM00052">
    <property type="entry name" value="EAL"/>
    <property type="match status" value="1"/>
</dbReference>
<dbReference type="Proteomes" id="UP000294947">
    <property type="component" value="Unassembled WGS sequence"/>
</dbReference>
<dbReference type="SUPFAM" id="SSF141868">
    <property type="entry name" value="EAL domain-like"/>
    <property type="match status" value="1"/>
</dbReference>
<comment type="caution">
    <text evidence="4">The sequence shown here is derived from an EMBL/GenBank/DDBJ whole genome shotgun (WGS) entry which is preliminary data.</text>
</comment>
<feature type="domain" description="EAL" evidence="2">
    <location>
        <begin position="435"/>
        <end position="688"/>
    </location>
</feature>
<dbReference type="Gene3D" id="3.30.70.270">
    <property type="match status" value="1"/>
</dbReference>
<dbReference type="PROSITE" id="PS50887">
    <property type="entry name" value="GGDEF"/>
    <property type="match status" value="1"/>
</dbReference>
<dbReference type="NCBIfam" id="TIGR00229">
    <property type="entry name" value="sensory_box"/>
    <property type="match status" value="2"/>
</dbReference>
<dbReference type="InterPro" id="IPR013656">
    <property type="entry name" value="PAS_4"/>
</dbReference>
<dbReference type="Pfam" id="PF13426">
    <property type="entry name" value="PAS_9"/>
    <property type="match status" value="1"/>
</dbReference>
<dbReference type="SMART" id="SM00267">
    <property type="entry name" value="GGDEF"/>
    <property type="match status" value="1"/>
</dbReference>
<dbReference type="AlphaFoldDB" id="A0A4R4YYV9"/>
<dbReference type="PROSITE" id="PS50883">
    <property type="entry name" value="EAL"/>
    <property type="match status" value="1"/>
</dbReference>
<dbReference type="Pfam" id="PF00563">
    <property type="entry name" value="EAL"/>
    <property type="match status" value="1"/>
</dbReference>
<dbReference type="PROSITE" id="PS50112">
    <property type="entry name" value="PAS"/>
    <property type="match status" value="2"/>
</dbReference>